<dbReference type="Proteomes" id="UP000886384">
    <property type="component" value="Unassembled WGS sequence"/>
</dbReference>
<evidence type="ECO:0000313" key="2">
    <source>
        <dbReference type="EMBL" id="HEC75501.1"/>
    </source>
</evidence>
<evidence type="ECO:0008006" key="3">
    <source>
        <dbReference type="Google" id="ProtNLM"/>
    </source>
</evidence>
<dbReference type="AlphaFoldDB" id="A0A7C1VTW0"/>
<comment type="caution">
    <text evidence="2">The sequence shown here is derived from an EMBL/GenBank/DDBJ whole genome shotgun (WGS) entry which is preliminary data.</text>
</comment>
<reference evidence="2" key="1">
    <citation type="journal article" date="2020" name="mSystems">
        <title>Genome- and Community-Level Interaction Insights into Carbon Utilization and Element Cycling Functions of Hydrothermarchaeota in Hydrothermal Sediment.</title>
        <authorList>
            <person name="Zhou Z."/>
            <person name="Liu Y."/>
            <person name="Xu W."/>
            <person name="Pan J."/>
            <person name="Luo Z.H."/>
            <person name="Li M."/>
        </authorList>
    </citation>
    <scope>NUCLEOTIDE SEQUENCE [LARGE SCALE GENOMIC DNA]</scope>
    <source>
        <strain evidence="2">HyVt-380</strain>
    </source>
</reference>
<keyword evidence="1" id="KW-0175">Coiled coil</keyword>
<accession>A0A7C1VTW0</accession>
<gene>
    <name evidence="2" type="ORF">ENI26_14220</name>
</gene>
<name>A0A7C1VTW0_9GAMM</name>
<protein>
    <recommendedName>
        <fullName evidence="3">Carbohydrate porin</fullName>
    </recommendedName>
</protein>
<dbReference type="EMBL" id="DRHY01000335">
    <property type="protein sequence ID" value="HEC75501.1"/>
    <property type="molecule type" value="Genomic_DNA"/>
</dbReference>
<evidence type="ECO:0000256" key="1">
    <source>
        <dbReference type="SAM" id="Coils"/>
    </source>
</evidence>
<feature type="coiled-coil region" evidence="1">
    <location>
        <begin position="33"/>
        <end position="81"/>
    </location>
</feature>
<proteinExistence type="predicted"/>
<feature type="non-terminal residue" evidence="2">
    <location>
        <position position="247"/>
    </location>
</feature>
<organism evidence="2">
    <name type="scientific">Methylophaga aminisulfidivorans</name>
    <dbReference type="NCBI Taxonomy" id="230105"/>
    <lineage>
        <taxon>Bacteria</taxon>
        <taxon>Pseudomonadati</taxon>
        <taxon>Pseudomonadota</taxon>
        <taxon>Gammaproteobacteria</taxon>
        <taxon>Thiotrichales</taxon>
        <taxon>Piscirickettsiaceae</taxon>
        <taxon>Methylophaga</taxon>
    </lineage>
</organism>
<sequence>MIRLSALLCARGLFLNKFFVMLICVFPSSILIADDDNTAIKALEQRVQALQKELDNTRAALSKAEQDKKTSEEKLRAISTASEPMKQDDKIRFGNLKVGGAIRANYAIGDYPETGGASRGFDDGGNFALDTFRLNLDYKNGPYLGKLEYRWYNGYNFLHTGWLGYQLDDNQQIQLGVNRVPFGPGAYGISQSWFFDQHYYLGLSDDMDLGIKYSQKIGRWNWDIAYYAADEGTYTGSSKDSARYSYD</sequence>